<protein>
    <submittedName>
        <fullName evidence="1">Uncharacterized protein</fullName>
    </submittedName>
</protein>
<reference evidence="1" key="1">
    <citation type="submission" date="2025-08" db="UniProtKB">
        <authorList>
            <consortium name="Ensembl"/>
        </authorList>
    </citation>
    <scope>IDENTIFICATION</scope>
</reference>
<keyword evidence="2" id="KW-1185">Reference proteome</keyword>
<proteinExistence type="predicted"/>
<dbReference type="InParanoid" id="A0A674IMW9"/>
<dbReference type="AlphaFoldDB" id="A0A674IMW9"/>
<dbReference type="Ensembl" id="ENSTMTT00000009196.1">
    <property type="protein sequence ID" value="ENSTMTP00000008894.1"/>
    <property type="gene ID" value="ENSTMTG00000006506.1"/>
</dbReference>
<reference evidence="1" key="2">
    <citation type="submission" date="2025-09" db="UniProtKB">
        <authorList>
            <consortium name="Ensembl"/>
        </authorList>
    </citation>
    <scope>IDENTIFICATION</scope>
</reference>
<sequence>MCLGPYLCEHFCVHSSNFWDMKAVPSTSAGEGMLDWTSRKETTPRIMGGGGGEKVRHSYSRIFPPPNPSRTHVKLVPEWGRGVRAWKERRFLCLSLLPWLGYGRAD</sequence>
<organism evidence="1 2">
    <name type="scientific">Terrapene triunguis</name>
    <name type="common">Three-toed box turtle</name>
    <dbReference type="NCBI Taxonomy" id="2587831"/>
    <lineage>
        <taxon>Eukaryota</taxon>
        <taxon>Metazoa</taxon>
        <taxon>Chordata</taxon>
        <taxon>Craniata</taxon>
        <taxon>Vertebrata</taxon>
        <taxon>Euteleostomi</taxon>
        <taxon>Archelosauria</taxon>
        <taxon>Testudinata</taxon>
        <taxon>Testudines</taxon>
        <taxon>Cryptodira</taxon>
        <taxon>Durocryptodira</taxon>
        <taxon>Testudinoidea</taxon>
        <taxon>Emydidae</taxon>
        <taxon>Terrapene</taxon>
    </lineage>
</organism>
<dbReference type="Proteomes" id="UP000472274">
    <property type="component" value="Unplaced"/>
</dbReference>
<name>A0A674IMW9_9SAUR</name>
<evidence type="ECO:0000313" key="1">
    <source>
        <dbReference type="Ensembl" id="ENSTMTP00000008894.1"/>
    </source>
</evidence>
<evidence type="ECO:0000313" key="2">
    <source>
        <dbReference type="Proteomes" id="UP000472274"/>
    </source>
</evidence>
<accession>A0A674IMW9</accession>